<organism evidence="6 7">
    <name type="scientific">Undibacterium terreum</name>
    <dbReference type="NCBI Taxonomy" id="1224302"/>
    <lineage>
        <taxon>Bacteria</taxon>
        <taxon>Pseudomonadati</taxon>
        <taxon>Pseudomonadota</taxon>
        <taxon>Betaproteobacteria</taxon>
        <taxon>Burkholderiales</taxon>
        <taxon>Oxalobacteraceae</taxon>
        <taxon>Undibacterium</taxon>
    </lineage>
</organism>
<evidence type="ECO:0000256" key="1">
    <source>
        <dbReference type="ARBA" id="ARBA00008416"/>
    </source>
</evidence>
<feature type="binding site" evidence="2">
    <location>
        <position position="101"/>
    </location>
    <ligand>
        <name>Fe cation</name>
        <dbReference type="ChEBI" id="CHEBI:24875"/>
    </ligand>
</feature>
<feature type="binding site" evidence="2">
    <location>
        <position position="59"/>
    </location>
    <ligand>
        <name>Fe cation</name>
        <dbReference type="ChEBI" id="CHEBI:24875"/>
    </ligand>
</feature>
<dbReference type="InterPro" id="IPR012093">
    <property type="entry name" value="Pirin"/>
</dbReference>
<evidence type="ECO:0000256" key="3">
    <source>
        <dbReference type="RuleBase" id="RU003457"/>
    </source>
</evidence>
<proteinExistence type="inferred from homology"/>
<evidence type="ECO:0000259" key="4">
    <source>
        <dbReference type="Pfam" id="PF02678"/>
    </source>
</evidence>
<dbReference type="RefSeq" id="WP_188567391.1">
    <property type="nucleotide sequence ID" value="NZ_BMED01000003.1"/>
</dbReference>
<dbReference type="Pfam" id="PF02678">
    <property type="entry name" value="Pirin"/>
    <property type="match status" value="1"/>
</dbReference>
<comment type="cofactor">
    <cofactor evidence="2">
        <name>Fe cation</name>
        <dbReference type="ChEBI" id="CHEBI:24875"/>
    </cofactor>
    <text evidence="2">Binds 1 Fe cation per subunit.</text>
</comment>
<evidence type="ECO:0000313" key="6">
    <source>
        <dbReference type="EMBL" id="GGC84897.1"/>
    </source>
</evidence>
<dbReference type="InterPro" id="IPR011051">
    <property type="entry name" value="RmlC_Cupin_sf"/>
</dbReference>
<dbReference type="InterPro" id="IPR014710">
    <property type="entry name" value="RmlC-like_jellyroll"/>
</dbReference>
<dbReference type="CDD" id="cd02910">
    <property type="entry name" value="cupin_Yhhw_N"/>
    <property type="match status" value="1"/>
</dbReference>
<evidence type="ECO:0000313" key="7">
    <source>
        <dbReference type="Proteomes" id="UP000637423"/>
    </source>
</evidence>
<dbReference type="PANTHER" id="PTHR43212">
    <property type="entry name" value="QUERCETIN 2,3-DIOXYGENASE"/>
    <property type="match status" value="1"/>
</dbReference>
<evidence type="ECO:0000259" key="5">
    <source>
        <dbReference type="Pfam" id="PF17954"/>
    </source>
</evidence>
<name>A0A916XMX3_9BURK</name>
<evidence type="ECO:0000256" key="2">
    <source>
        <dbReference type="PIRSR" id="PIRSR006232-1"/>
    </source>
</evidence>
<dbReference type="GO" id="GO:0046872">
    <property type="term" value="F:metal ion binding"/>
    <property type="evidence" value="ECO:0007669"/>
    <property type="project" value="UniProtKB-KW"/>
</dbReference>
<sequence length="233" mass="25800">MISVRSSQERGYAEHGWLKSYHSFSFADYHDPRHMGFGPLRVINEDWIDPGMGFGTHGHRDMEIITYVLEGEIAHKDSMGNGSVIRPGDVQRMSAGTGVMHSEFNASQQNSAHLLQIWIMPDRGGIAPSYEEKNFSREDKLGRLKLVASPDAEDGAVKIHQDARLYVGLFDGEQQASLNLAKGRLAYVHVARGELTVNGVALKTGDAVKLQEEELLSIEQGKQAEVLVFDLPV</sequence>
<feature type="binding site" evidence="2">
    <location>
        <position position="57"/>
    </location>
    <ligand>
        <name>Fe cation</name>
        <dbReference type="ChEBI" id="CHEBI:24875"/>
    </ligand>
</feature>
<dbReference type="Pfam" id="PF17954">
    <property type="entry name" value="Pirin_C_2"/>
    <property type="match status" value="1"/>
</dbReference>
<protein>
    <submittedName>
        <fullName evidence="6">Pirin family protein</fullName>
    </submittedName>
</protein>
<feature type="domain" description="Quercetin 2,3-dioxygenase C-terminal cupin" evidence="5">
    <location>
        <begin position="146"/>
        <end position="231"/>
    </location>
</feature>
<dbReference type="SUPFAM" id="SSF51182">
    <property type="entry name" value="RmlC-like cupins"/>
    <property type="match status" value="1"/>
</dbReference>
<dbReference type="PANTHER" id="PTHR43212:SF3">
    <property type="entry name" value="QUERCETIN 2,3-DIOXYGENASE"/>
    <property type="match status" value="1"/>
</dbReference>
<accession>A0A916XMX3</accession>
<dbReference type="PIRSF" id="PIRSF006232">
    <property type="entry name" value="Pirin"/>
    <property type="match status" value="1"/>
</dbReference>
<gene>
    <name evidence="6" type="ORF">GCM10011396_35260</name>
</gene>
<feature type="domain" description="Pirin N-terminal" evidence="4">
    <location>
        <begin position="8"/>
        <end position="119"/>
    </location>
</feature>
<keyword evidence="2" id="KW-0408">Iron</keyword>
<dbReference type="Proteomes" id="UP000637423">
    <property type="component" value="Unassembled WGS sequence"/>
</dbReference>
<dbReference type="InterPro" id="IPR003829">
    <property type="entry name" value="Pirin_N_dom"/>
</dbReference>
<reference evidence="6" key="2">
    <citation type="submission" date="2020-09" db="EMBL/GenBank/DDBJ databases">
        <authorList>
            <person name="Sun Q."/>
            <person name="Zhou Y."/>
        </authorList>
    </citation>
    <scope>NUCLEOTIDE SEQUENCE</scope>
    <source>
        <strain evidence="6">CGMCC 1.10998</strain>
    </source>
</reference>
<keyword evidence="7" id="KW-1185">Reference proteome</keyword>
<dbReference type="Gene3D" id="2.60.120.10">
    <property type="entry name" value="Jelly Rolls"/>
    <property type="match status" value="2"/>
</dbReference>
<comment type="caution">
    <text evidence="6">The sequence shown here is derived from an EMBL/GenBank/DDBJ whole genome shotgun (WGS) entry which is preliminary data.</text>
</comment>
<reference evidence="6" key="1">
    <citation type="journal article" date="2014" name="Int. J. Syst. Evol. Microbiol.">
        <title>Complete genome sequence of Corynebacterium casei LMG S-19264T (=DSM 44701T), isolated from a smear-ripened cheese.</title>
        <authorList>
            <consortium name="US DOE Joint Genome Institute (JGI-PGF)"/>
            <person name="Walter F."/>
            <person name="Albersmeier A."/>
            <person name="Kalinowski J."/>
            <person name="Ruckert C."/>
        </authorList>
    </citation>
    <scope>NUCLEOTIDE SEQUENCE</scope>
    <source>
        <strain evidence="6">CGMCC 1.10998</strain>
    </source>
</reference>
<keyword evidence="2" id="KW-0479">Metal-binding</keyword>
<dbReference type="CDD" id="cd20311">
    <property type="entry name" value="cupin_Yhhw_C"/>
    <property type="match status" value="1"/>
</dbReference>
<dbReference type="AlphaFoldDB" id="A0A916XMX3"/>
<dbReference type="InterPro" id="IPR041602">
    <property type="entry name" value="Quercetinase_C"/>
</dbReference>
<feature type="binding site" evidence="2">
    <location>
        <position position="103"/>
    </location>
    <ligand>
        <name>Fe cation</name>
        <dbReference type="ChEBI" id="CHEBI:24875"/>
    </ligand>
</feature>
<dbReference type="EMBL" id="BMED01000003">
    <property type="protein sequence ID" value="GGC84897.1"/>
    <property type="molecule type" value="Genomic_DNA"/>
</dbReference>
<comment type="similarity">
    <text evidence="1 3">Belongs to the pirin family.</text>
</comment>